<name>A0A0A1A5I6_ECOLX</name>
<dbReference type="EMBL" id="LRKC01000166">
    <property type="protein sequence ID" value="OKV05473.1"/>
    <property type="molecule type" value="Genomic_DNA"/>
</dbReference>
<dbReference type="Proteomes" id="UP000185794">
    <property type="component" value="Unassembled WGS sequence"/>
</dbReference>
<comment type="caution">
    <text evidence="1">The sequence shown here is derived from an EMBL/GenBank/DDBJ whole genome shotgun (WGS) entry which is preliminary data.</text>
</comment>
<evidence type="ECO:0000313" key="2">
    <source>
        <dbReference type="Proteomes" id="UP000185794"/>
    </source>
</evidence>
<gene>
    <name evidence="1" type="ORF">AWP47_25485</name>
</gene>
<proteinExistence type="predicted"/>
<accession>A0A0A1A5I6</accession>
<protein>
    <submittedName>
        <fullName evidence="1">Uncharacterized protein</fullName>
    </submittedName>
</protein>
<evidence type="ECO:0000313" key="1">
    <source>
        <dbReference type="EMBL" id="OKV05473.1"/>
    </source>
</evidence>
<reference evidence="1 2" key="1">
    <citation type="journal article" date="2017" name="Front. Cell. Infect. Microbiol.">
        <title>Chaperone-usher pili loci of human colonization factor-negative enterotoxigenic Escherichia coli.</title>
        <authorList>
            <person name="Del Canto F."/>
            <person name="Vidal R."/>
            <person name="Stine O.C."/>
            <person name="Pop M."/>
        </authorList>
    </citation>
    <scope>NUCLEOTIDE SEQUENCE [LARGE SCALE GENOMIC DNA]</scope>
    <source>
        <strain evidence="1 2">700324</strain>
    </source>
</reference>
<sequence length="49" mass="5788">MRNYMRHLRQKLEQDLVRPAISLLKPVLGIGLCFEKSGNVWIKSFFIQI</sequence>
<organism evidence="1 2">
    <name type="scientific">Escherichia coli</name>
    <dbReference type="NCBI Taxonomy" id="562"/>
    <lineage>
        <taxon>Bacteria</taxon>
        <taxon>Pseudomonadati</taxon>
        <taxon>Pseudomonadota</taxon>
        <taxon>Gammaproteobacteria</taxon>
        <taxon>Enterobacterales</taxon>
        <taxon>Enterobacteriaceae</taxon>
        <taxon>Escherichia</taxon>
    </lineage>
</organism>
<dbReference type="AlphaFoldDB" id="A0A0A1A5I6"/>